<evidence type="ECO:0000313" key="20">
    <source>
        <dbReference type="EMBL" id="MFC4651348.1"/>
    </source>
</evidence>
<keyword evidence="7" id="KW-0378">Hydrolase</keyword>
<keyword evidence="10" id="KW-0067">ATP-binding</keyword>
<feature type="domain" description="Helicase ATP-binding" evidence="18">
    <location>
        <begin position="24"/>
        <end position="193"/>
    </location>
</feature>
<evidence type="ECO:0000256" key="8">
    <source>
        <dbReference type="ARBA" id="ARBA00022806"/>
    </source>
</evidence>
<dbReference type="PROSITE" id="PS51192">
    <property type="entry name" value="HELICASE_ATP_BIND_1"/>
    <property type="match status" value="1"/>
</dbReference>
<comment type="similarity">
    <text evidence="3">Belongs to the helicase family. RecQ subfamily.</text>
</comment>
<evidence type="ECO:0000256" key="15">
    <source>
        <dbReference type="ARBA" id="ARBA00034617"/>
    </source>
</evidence>
<evidence type="ECO:0000256" key="4">
    <source>
        <dbReference type="ARBA" id="ARBA00022723"/>
    </source>
</evidence>
<dbReference type="NCBIfam" id="TIGR01389">
    <property type="entry name" value="recQ"/>
    <property type="match status" value="1"/>
</dbReference>
<comment type="catalytic activity">
    <reaction evidence="15">
        <text>Couples ATP hydrolysis with the unwinding of duplex DNA by translocating in the 3'-5' direction.</text>
        <dbReference type="EC" id="5.6.2.4"/>
    </reaction>
</comment>
<dbReference type="InterPro" id="IPR027417">
    <property type="entry name" value="P-loop_NTPase"/>
</dbReference>
<dbReference type="InterPro" id="IPR032284">
    <property type="entry name" value="RecQ_Zn-bd"/>
</dbReference>
<evidence type="ECO:0000256" key="14">
    <source>
        <dbReference type="ARBA" id="ARBA00023235"/>
    </source>
</evidence>
<keyword evidence="8 20" id="KW-0347">Helicase</keyword>
<keyword evidence="14" id="KW-0413">Isomerase</keyword>
<evidence type="ECO:0000259" key="18">
    <source>
        <dbReference type="PROSITE" id="PS51192"/>
    </source>
</evidence>
<dbReference type="CDD" id="cd17920">
    <property type="entry name" value="DEXHc_RecQ"/>
    <property type="match status" value="1"/>
</dbReference>
<evidence type="ECO:0000256" key="3">
    <source>
        <dbReference type="ARBA" id="ARBA00005446"/>
    </source>
</evidence>
<dbReference type="InterPro" id="IPR014001">
    <property type="entry name" value="Helicase_ATP-bd"/>
</dbReference>
<keyword evidence="13" id="KW-0234">DNA repair</keyword>
<dbReference type="Pfam" id="PF00570">
    <property type="entry name" value="HRDC"/>
    <property type="match status" value="1"/>
</dbReference>
<dbReference type="SMART" id="SM00487">
    <property type="entry name" value="DEXDc"/>
    <property type="match status" value="1"/>
</dbReference>
<dbReference type="Gene3D" id="1.10.150.80">
    <property type="entry name" value="HRDC domain"/>
    <property type="match status" value="1"/>
</dbReference>
<evidence type="ECO:0000256" key="1">
    <source>
        <dbReference type="ARBA" id="ARBA00001946"/>
    </source>
</evidence>
<dbReference type="EMBL" id="JBHSGD010000001">
    <property type="protein sequence ID" value="MFC4651348.1"/>
    <property type="molecule type" value="Genomic_DNA"/>
</dbReference>
<dbReference type="NCBIfam" id="TIGR00614">
    <property type="entry name" value="recQ_fam"/>
    <property type="match status" value="1"/>
</dbReference>
<dbReference type="InterPro" id="IPR011545">
    <property type="entry name" value="DEAD/DEAH_box_helicase_dom"/>
</dbReference>
<keyword evidence="4" id="KW-0479">Metal-binding</keyword>
<dbReference type="SUPFAM" id="SSF52540">
    <property type="entry name" value="P-loop containing nucleoside triphosphate hydrolases"/>
    <property type="match status" value="1"/>
</dbReference>
<evidence type="ECO:0000259" key="19">
    <source>
        <dbReference type="PROSITE" id="PS51194"/>
    </source>
</evidence>
<proteinExistence type="inferred from homology"/>
<dbReference type="Gene3D" id="1.10.10.10">
    <property type="entry name" value="Winged helix-like DNA-binding domain superfamily/Winged helix DNA-binding domain"/>
    <property type="match status" value="1"/>
</dbReference>
<dbReference type="Gene3D" id="3.40.50.300">
    <property type="entry name" value="P-loop containing nucleotide triphosphate hydrolases"/>
    <property type="match status" value="2"/>
</dbReference>
<dbReference type="Pfam" id="PF09382">
    <property type="entry name" value="RQC"/>
    <property type="match status" value="1"/>
</dbReference>
<dbReference type="InterPro" id="IPR044876">
    <property type="entry name" value="HRDC_dom_sf"/>
</dbReference>
<accession>A0ABV9JA26</accession>
<dbReference type="Pfam" id="PF16124">
    <property type="entry name" value="RecQ_Zn_bind"/>
    <property type="match status" value="1"/>
</dbReference>
<name>A0ABV9JA26_9LACT</name>
<comment type="caution">
    <text evidence="20">The sequence shown here is derived from an EMBL/GenBank/DDBJ whole genome shotgun (WGS) entry which is preliminary data.</text>
</comment>
<evidence type="ECO:0000256" key="7">
    <source>
        <dbReference type="ARBA" id="ARBA00022801"/>
    </source>
</evidence>
<dbReference type="CDD" id="cd18794">
    <property type="entry name" value="SF2_C_RecQ"/>
    <property type="match status" value="1"/>
</dbReference>
<dbReference type="RefSeq" id="WP_213534595.1">
    <property type="nucleotide sequence ID" value="NZ_BOVQ01000003.1"/>
</dbReference>
<evidence type="ECO:0000259" key="17">
    <source>
        <dbReference type="PROSITE" id="PS50967"/>
    </source>
</evidence>
<dbReference type="InterPro" id="IPR006293">
    <property type="entry name" value="DNA_helicase_ATP-dep_RecQ_bac"/>
</dbReference>
<feature type="domain" description="Helicase C-terminal" evidence="19">
    <location>
        <begin position="217"/>
        <end position="367"/>
    </location>
</feature>
<evidence type="ECO:0000256" key="9">
    <source>
        <dbReference type="ARBA" id="ARBA00022833"/>
    </source>
</evidence>
<dbReference type="InterPro" id="IPR018982">
    <property type="entry name" value="RQC_domain"/>
</dbReference>
<dbReference type="Pfam" id="PF00270">
    <property type="entry name" value="DEAD"/>
    <property type="match status" value="1"/>
</dbReference>
<keyword evidence="12" id="KW-0233">DNA recombination</keyword>
<dbReference type="InterPro" id="IPR036390">
    <property type="entry name" value="WH_DNA-bd_sf"/>
</dbReference>
<dbReference type="PANTHER" id="PTHR13710">
    <property type="entry name" value="DNA HELICASE RECQ FAMILY MEMBER"/>
    <property type="match status" value="1"/>
</dbReference>
<keyword evidence="6" id="KW-0227">DNA damage</keyword>
<dbReference type="InterPro" id="IPR010997">
    <property type="entry name" value="HRDC-like_sf"/>
</dbReference>
<sequence length="602" mass="68082">MNLEKNLKEIFGYEHFRKGQESIIQQVLAHTDTLGILPTGAGKSICYQLPALLQSGVTLVISPLISLMKDQVDALNVAGIPATFLNSTIDESEASFRMQQVENGTTKLLFVAPERFESEDFIYFLRHLPLELIAIDEAHCISQWGHDFRPSYVTFAQYLHTFPSSPTILALTATATPKVMADIQQLLNISPENTVTTGFLRENLSFEVIKGMDKHDFLKNYLRQHPEQSGIIYASTRKEVEEVTDFLNKNNFPATRYHAGLSESERQRNQEAFLYDFTPIMVATNAFGMGINKSNVRFVIHYSMPATIESYYQEAGRAGRDGLDSDAILLYAPNDLRIRNFLIEQSEGDETYKAHEYEKLRQMQAYTSSETCLQRYILQYFGDEGDDCGKCSNCLDTRERIDVTIDTQKVLSCVIRMGERFGKTAVAQVLIGSKNKNLTRWHFEKLSTFGIMSRQTQKQVGELIDFLTAENYLNVTSGKFPLLSVSQTGSRVLKGLDKVYRRTTLLTEAKTSTSSEQTAVNMALFEELRLLRMEFAKTENVPPFMIFSDAALKDMTRIMPNNADEFLQVSGVGPVKVQKYGSAFIDKIIDYQKIAENSTNTL</sequence>
<keyword evidence="21" id="KW-1185">Reference proteome</keyword>
<dbReference type="SMART" id="SM00341">
    <property type="entry name" value="HRDC"/>
    <property type="match status" value="1"/>
</dbReference>
<dbReference type="InterPro" id="IPR002121">
    <property type="entry name" value="HRDC_dom"/>
</dbReference>
<keyword evidence="5" id="KW-0547">Nucleotide-binding</keyword>
<dbReference type="SUPFAM" id="SSF46785">
    <property type="entry name" value="Winged helix' DNA-binding domain"/>
    <property type="match status" value="1"/>
</dbReference>
<protein>
    <recommendedName>
        <fullName evidence="16">DNA helicase RecQ</fullName>
        <ecNumber evidence="16">5.6.2.4</ecNumber>
    </recommendedName>
</protein>
<dbReference type="InterPro" id="IPR004589">
    <property type="entry name" value="DNA_helicase_ATP-dep_RecQ"/>
</dbReference>
<feature type="domain" description="HRDC" evidence="17">
    <location>
        <begin position="518"/>
        <end position="598"/>
    </location>
</feature>
<gene>
    <name evidence="20" type="primary">recQ</name>
    <name evidence="20" type="ORF">ACFO26_00295</name>
</gene>
<dbReference type="SMART" id="SM00490">
    <property type="entry name" value="HELICc"/>
    <property type="match status" value="1"/>
</dbReference>
<comment type="cofactor">
    <cofactor evidence="1">
        <name>Mg(2+)</name>
        <dbReference type="ChEBI" id="CHEBI:18420"/>
    </cofactor>
</comment>
<organism evidence="20 21">
    <name type="scientific">Lactococcus nasutitermitis</name>
    <dbReference type="NCBI Taxonomy" id="1652957"/>
    <lineage>
        <taxon>Bacteria</taxon>
        <taxon>Bacillati</taxon>
        <taxon>Bacillota</taxon>
        <taxon>Bacilli</taxon>
        <taxon>Lactobacillales</taxon>
        <taxon>Streptococcaceae</taxon>
        <taxon>Lactococcus</taxon>
    </lineage>
</organism>
<keyword evidence="11" id="KW-0238">DNA-binding</keyword>
<dbReference type="SMART" id="SM00956">
    <property type="entry name" value="RQC"/>
    <property type="match status" value="1"/>
</dbReference>
<evidence type="ECO:0000256" key="10">
    <source>
        <dbReference type="ARBA" id="ARBA00022840"/>
    </source>
</evidence>
<evidence type="ECO:0000256" key="11">
    <source>
        <dbReference type="ARBA" id="ARBA00023125"/>
    </source>
</evidence>
<dbReference type="InterPro" id="IPR001650">
    <property type="entry name" value="Helicase_C-like"/>
</dbReference>
<evidence type="ECO:0000313" key="21">
    <source>
        <dbReference type="Proteomes" id="UP001595987"/>
    </source>
</evidence>
<dbReference type="SUPFAM" id="SSF47819">
    <property type="entry name" value="HRDC-like"/>
    <property type="match status" value="1"/>
</dbReference>
<dbReference type="GO" id="GO:0004386">
    <property type="term" value="F:helicase activity"/>
    <property type="evidence" value="ECO:0007669"/>
    <property type="project" value="UniProtKB-KW"/>
</dbReference>
<dbReference type="PANTHER" id="PTHR13710:SF105">
    <property type="entry name" value="ATP-DEPENDENT DNA HELICASE Q1"/>
    <property type="match status" value="1"/>
</dbReference>
<evidence type="ECO:0000256" key="6">
    <source>
        <dbReference type="ARBA" id="ARBA00022763"/>
    </source>
</evidence>
<dbReference type="Proteomes" id="UP001595987">
    <property type="component" value="Unassembled WGS sequence"/>
</dbReference>
<evidence type="ECO:0000256" key="2">
    <source>
        <dbReference type="ARBA" id="ARBA00001947"/>
    </source>
</evidence>
<dbReference type="InterPro" id="IPR036388">
    <property type="entry name" value="WH-like_DNA-bd_sf"/>
</dbReference>
<evidence type="ECO:0000256" key="16">
    <source>
        <dbReference type="NCBIfam" id="TIGR01389"/>
    </source>
</evidence>
<dbReference type="Pfam" id="PF00271">
    <property type="entry name" value="Helicase_C"/>
    <property type="match status" value="1"/>
</dbReference>
<keyword evidence="9" id="KW-0862">Zinc</keyword>
<evidence type="ECO:0000256" key="12">
    <source>
        <dbReference type="ARBA" id="ARBA00023172"/>
    </source>
</evidence>
<reference evidence="21" key="1">
    <citation type="journal article" date="2019" name="Int. J. Syst. Evol. Microbiol.">
        <title>The Global Catalogue of Microorganisms (GCM) 10K type strain sequencing project: providing services to taxonomists for standard genome sequencing and annotation.</title>
        <authorList>
            <consortium name="The Broad Institute Genomics Platform"/>
            <consortium name="The Broad Institute Genome Sequencing Center for Infectious Disease"/>
            <person name="Wu L."/>
            <person name="Ma J."/>
        </authorList>
    </citation>
    <scope>NUCLEOTIDE SEQUENCE [LARGE SCALE GENOMIC DNA]</scope>
    <source>
        <strain evidence="21">CCUG 63287</strain>
    </source>
</reference>
<dbReference type="PROSITE" id="PS50967">
    <property type="entry name" value="HRDC"/>
    <property type="match status" value="1"/>
</dbReference>
<dbReference type="EC" id="5.6.2.4" evidence="16"/>
<dbReference type="PROSITE" id="PS51194">
    <property type="entry name" value="HELICASE_CTER"/>
    <property type="match status" value="1"/>
</dbReference>
<evidence type="ECO:0000256" key="5">
    <source>
        <dbReference type="ARBA" id="ARBA00022741"/>
    </source>
</evidence>
<evidence type="ECO:0000256" key="13">
    <source>
        <dbReference type="ARBA" id="ARBA00023204"/>
    </source>
</evidence>
<comment type="cofactor">
    <cofactor evidence="2">
        <name>Zn(2+)</name>
        <dbReference type="ChEBI" id="CHEBI:29105"/>
    </cofactor>
</comment>